<dbReference type="EMBL" id="CM003102">
    <property type="protein sequence ID" value="KUI69300.1"/>
    <property type="molecule type" value="Genomic_DNA"/>
</dbReference>
<dbReference type="SMR" id="A0A194VZT5"/>
<keyword evidence="5" id="KW-1185">Reference proteome</keyword>
<dbReference type="Pfam" id="PF00734">
    <property type="entry name" value="CBM_1"/>
    <property type="match status" value="1"/>
</dbReference>
<evidence type="ECO:0000256" key="2">
    <source>
        <dbReference type="SAM" id="MobiDB-lite"/>
    </source>
</evidence>
<name>A0A194VZT5_CYTMA</name>
<feature type="region of interest" description="Disordered" evidence="2">
    <location>
        <begin position="110"/>
        <end position="136"/>
    </location>
</feature>
<dbReference type="InterPro" id="IPR000254">
    <property type="entry name" value="CBD"/>
</dbReference>
<protein>
    <submittedName>
        <fullName evidence="4">4-O-methyl-glucuronoyl methylesterase</fullName>
    </submittedName>
</protein>
<dbReference type="GO" id="GO:0005975">
    <property type="term" value="P:carbohydrate metabolic process"/>
    <property type="evidence" value="ECO:0007669"/>
    <property type="project" value="InterPro"/>
</dbReference>
<proteinExistence type="predicted"/>
<organism evidence="4 5">
    <name type="scientific">Cytospora mali</name>
    <name type="common">Apple Valsa canker fungus</name>
    <name type="synonym">Valsa mali</name>
    <dbReference type="NCBI Taxonomy" id="578113"/>
    <lineage>
        <taxon>Eukaryota</taxon>
        <taxon>Fungi</taxon>
        <taxon>Dikarya</taxon>
        <taxon>Ascomycota</taxon>
        <taxon>Pezizomycotina</taxon>
        <taxon>Sordariomycetes</taxon>
        <taxon>Sordariomycetidae</taxon>
        <taxon>Diaporthales</taxon>
        <taxon>Cytosporaceae</taxon>
        <taxon>Cytospora</taxon>
    </lineage>
</organism>
<accession>A0A194VZT5</accession>
<dbReference type="GO" id="GO:0005576">
    <property type="term" value="C:extracellular region"/>
    <property type="evidence" value="ECO:0007669"/>
    <property type="project" value="InterPro"/>
</dbReference>
<evidence type="ECO:0000313" key="5">
    <source>
        <dbReference type="Proteomes" id="UP000078559"/>
    </source>
</evidence>
<feature type="domain" description="CBM1" evidence="3">
    <location>
        <begin position="66"/>
        <end position="102"/>
    </location>
</feature>
<keyword evidence="1" id="KW-0732">Signal</keyword>
<dbReference type="PROSITE" id="PS00562">
    <property type="entry name" value="CBM1_1"/>
    <property type="match status" value="1"/>
</dbReference>
<dbReference type="SUPFAM" id="SSF57180">
    <property type="entry name" value="Cellulose-binding domain"/>
    <property type="match status" value="1"/>
</dbReference>
<dbReference type="SMART" id="SM00236">
    <property type="entry name" value="fCBD"/>
    <property type="match status" value="1"/>
</dbReference>
<dbReference type="Proteomes" id="UP000078559">
    <property type="component" value="Chromosome 5"/>
</dbReference>
<dbReference type="AlphaFoldDB" id="A0A194VZT5"/>
<sequence length="318" mass="33236">MIIRKREAEYDIKMVNVSQLSWICRSSAAGGDSFDLAETSVSASASKMGRTLFALASLALGATAQSTAGAYGQCGGSGYTGATACGSGYTCTTYNPYYAQCYPGETTSTAVASTTSGSTRTPTSTTTSSGSVTTTVSTTQPTTTLATSTTVATGTGSGTPTTLVSGWYWIRGVETPYYHSYLQTLPTGTPSDALMDSYETAGQFNIIDGQLVYNTGSGTTDALYMHVEDPTDKTQRALATWFNATENTYGSFAFSGDTVTWTDPDVSRPNTAAFYVCPGNSTTAENALFVNTGAYLYDTPSGCYDVDIHSYGASTASL</sequence>
<gene>
    <name evidence="4" type="ORF">VM1G_05005</name>
</gene>
<dbReference type="InterPro" id="IPR035971">
    <property type="entry name" value="CBD_sf"/>
</dbReference>
<dbReference type="GO" id="GO:0030248">
    <property type="term" value="F:cellulose binding"/>
    <property type="evidence" value="ECO:0007669"/>
    <property type="project" value="InterPro"/>
</dbReference>
<evidence type="ECO:0000259" key="3">
    <source>
        <dbReference type="PROSITE" id="PS51164"/>
    </source>
</evidence>
<reference evidence="4" key="1">
    <citation type="submission" date="2014-12" db="EMBL/GenBank/DDBJ databases">
        <title>Genome Sequence of Valsa Canker Pathogens Uncovers a Specific Adaption of Colonization on Woody Bark.</title>
        <authorList>
            <person name="Yin Z."/>
            <person name="Liu H."/>
            <person name="Gao X."/>
            <person name="Li Z."/>
            <person name="Song N."/>
            <person name="Ke X."/>
            <person name="Dai Q."/>
            <person name="Wu Y."/>
            <person name="Sun Y."/>
            <person name="Xu J.-R."/>
            <person name="Kang Z.K."/>
            <person name="Wang L."/>
            <person name="Huang L."/>
        </authorList>
    </citation>
    <scope>NUCLEOTIDE SEQUENCE [LARGE SCALE GENOMIC DNA]</scope>
    <source>
        <strain evidence="4">03-8</strain>
    </source>
</reference>
<dbReference type="PROSITE" id="PS51164">
    <property type="entry name" value="CBM1_2"/>
    <property type="match status" value="1"/>
</dbReference>
<dbReference type="OrthoDB" id="70316at2759"/>
<evidence type="ECO:0000256" key="1">
    <source>
        <dbReference type="ARBA" id="ARBA00022729"/>
    </source>
</evidence>
<evidence type="ECO:0000313" key="4">
    <source>
        <dbReference type="EMBL" id="KUI69300.1"/>
    </source>
</evidence>